<proteinExistence type="inferred from homology"/>
<comment type="similarity">
    <text evidence="1">Belongs to the WXG100 family.</text>
</comment>
<dbReference type="InterPro" id="IPR010310">
    <property type="entry name" value="T7SS_ESAT-6-like"/>
</dbReference>
<keyword evidence="3" id="KW-1185">Reference proteome</keyword>
<dbReference type="Proteomes" id="UP001597542">
    <property type="component" value="Unassembled WGS sequence"/>
</dbReference>
<evidence type="ECO:0000256" key="1">
    <source>
        <dbReference type="RuleBase" id="RU362001"/>
    </source>
</evidence>
<protein>
    <recommendedName>
        <fullName evidence="1">ESAT-6-like protein</fullName>
    </recommendedName>
</protein>
<name>A0ABW5HTF2_9PSEU</name>
<dbReference type="NCBIfam" id="TIGR03930">
    <property type="entry name" value="WXG100_ESAT6"/>
    <property type="match status" value="1"/>
</dbReference>
<gene>
    <name evidence="2" type="ORF">ACFSUT_05600</name>
</gene>
<sequence length="98" mass="10711">MSADDTITYDYTTLETCVDMMSRKASEIQAQTDELEADVKKIMVDWKGSTADAYNQLCDNLRGSLHANVGNLQNLRGKLEAGAAAMQQQDSRGGKGLH</sequence>
<comment type="caution">
    <text evidence="2">The sequence shown here is derived from an EMBL/GenBank/DDBJ whole genome shotgun (WGS) entry which is preliminary data.</text>
</comment>
<dbReference type="RefSeq" id="WP_344278059.1">
    <property type="nucleotide sequence ID" value="NZ_BAAAHV010000013.1"/>
</dbReference>
<evidence type="ECO:0000313" key="3">
    <source>
        <dbReference type="Proteomes" id="UP001597542"/>
    </source>
</evidence>
<accession>A0ABW5HTF2</accession>
<dbReference type="EMBL" id="JBHUKQ010000004">
    <property type="protein sequence ID" value="MFD2479738.1"/>
    <property type="molecule type" value="Genomic_DNA"/>
</dbReference>
<evidence type="ECO:0000313" key="2">
    <source>
        <dbReference type="EMBL" id="MFD2479738.1"/>
    </source>
</evidence>
<dbReference type="SUPFAM" id="SSF140453">
    <property type="entry name" value="EsxAB dimer-like"/>
    <property type="match status" value="1"/>
</dbReference>
<organism evidence="2 3">
    <name type="scientific">Amycolatopsis albidoflavus</name>
    <dbReference type="NCBI Taxonomy" id="102226"/>
    <lineage>
        <taxon>Bacteria</taxon>
        <taxon>Bacillati</taxon>
        <taxon>Actinomycetota</taxon>
        <taxon>Actinomycetes</taxon>
        <taxon>Pseudonocardiales</taxon>
        <taxon>Pseudonocardiaceae</taxon>
        <taxon>Amycolatopsis</taxon>
    </lineage>
</organism>
<dbReference type="Gene3D" id="1.10.287.1060">
    <property type="entry name" value="ESAT-6-like"/>
    <property type="match status" value="1"/>
</dbReference>
<reference evidence="3" key="1">
    <citation type="journal article" date="2019" name="Int. J. Syst. Evol. Microbiol.">
        <title>The Global Catalogue of Microorganisms (GCM) 10K type strain sequencing project: providing services to taxonomists for standard genome sequencing and annotation.</title>
        <authorList>
            <consortium name="The Broad Institute Genomics Platform"/>
            <consortium name="The Broad Institute Genome Sequencing Center for Infectious Disease"/>
            <person name="Wu L."/>
            <person name="Ma J."/>
        </authorList>
    </citation>
    <scope>NUCLEOTIDE SEQUENCE [LARGE SCALE GENOMIC DNA]</scope>
    <source>
        <strain evidence="3">CGMCC 4.7638</strain>
    </source>
</reference>
<dbReference type="InterPro" id="IPR036689">
    <property type="entry name" value="ESAT-6-like_sf"/>
</dbReference>
<dbReference type="Pfam" id="PF06013">
    <property type="entry name" value="WXG100"/>
    <property type="match status" value="1"/>
</dbReference>